<gene>
    <name evidence="2" type="ORF">CVT25_006931</name>
</gene>
<evidence type="ECO:0000259" key="1">
    <source>
        <dbReference type="Pfam" id="PF00144"/>
    </source>
</evidence>
<evidence type="ECO:0000313" key="2">
    <source>
        <dbReference type="EMBL" id="PPQ86188.1"/>
    </source>
</evidence>
<dbReference type="InterPro" id="IPR012338">
    <property type="entry name" value="Beta-lactam/transpept-like"/>
</dbReference>
<dbReference type="InterPro" id="IPR001466">
    <property type="entry name" value="Beta-lactam-related"/>
</dbReference>
<evidence type="ECO:0000313" key="3">
    <source>
        <dbReference type="Proteomes" id="UP000283269"/>
    </source>
</evidence>
<name>A0A409X5W5_PSICY</name>
<dbReference type="STRING" id="93625.A0A409X5W5"/>
<dbReference type="InterPro" id="IPR050789">
    <property type="entry name" value="Diverse_Enzym_Activities"/>
</dbReference>
<reference evidence="2 3" key="1">
    <citation type="journal article" date="2018" name="Evol. Lett.">
        <title>Horizontal gene cluster transfer increased hallucinogenic mushroom diversity.</title>
        <authorList>
            <person name="Reynolds H.T."/>
            <person name="Vijayakumar V."/>
            <person name="Gluck-Thaler E."/>
            <person name="Korotkin H.B."/>
            <person name="Matheny P.B."/>
            <person name="Slot J.C."/>
        </authorList>
    </citation>
    <scope>NUCLEOTIDE SEQUENCE [LARGE SCALE GENOMIC DNA]</scope>
    <source>
        <strain evidence="2 3">2631</strain>
    </source>
</reference>
<dbReference type="OrthoDB" id="428260at2759"/>
<proteinExistence type="predicted"/>
<dbReference type="InParanoid" id="A0A409X5W5"/>
<keyword evidence="3" id="KW-1185">Reference proteome</keyword>
<dbReference type="Proteomes" id="UP000283269">
    <property type="component" value="Unassembled WGS sequence"/>
</dbReference>
<protein>
    <recommendedName>
        <fullName evidence="1">Beta-lactamase-related domain-containing protein</fullName>
    </recommendedName>
</protein>
<accession>A0A409X5W5</accession>
<organism evidence="2 3">
    <name type="scientific">Psilocybe cyanescens</name>
    <dbReference type="NCBI Taxonomy" id="93625"/>
    <lineage>
        <taxon>Eukaryota</taxon>
        <taxon>Fungi</taxon>
        <taxon>Dikarya</taxon>
        <taxon>Basidiomycota</taxon>
        <taxon>Agaricomycotina</taxon>
        <taxon>Agaricomycetes</taxon>
        <taxon>Agaricomycetidae</taxon>
        <taxon>Agaricales</taxon>
        <taxon>Agaricineae</taxon>
        <taxon>Strophariaceae</taxon>
        <taxon>Psilocybe</taxon>
    </lineage>
</organism>
<dbReference type="EMBL" id="NHYD01002539">
    <property type="protein sequence ID" value="PPQ86188.1"/>
    <property type="molecule type" value="Genomic_DNA"/>
</dbReference>
<dbReference type="Gene3D" id="3.40.710.10">
    <property type="entry name" value="DD-peptidase/beta-lactamase superfamily"/>
    <property type="match status" value="1"/>
</dbReference>
<sequence length="402" mass="43902">MALLSPSGKESLDQLIARIADEKKIPGFVFGVTSVDKEIYFNSAGYNVVNDPESGAVGPDSMFWICSQTKLVAHIAALQLIDQGKLSLESLVSDYIPELVNPVIVSDRVAENPSFTSAKTAMCIKHLLNFSSGLFYVPRMSNPTHLSGAYSEPHDQENPGNLPGIPLAFEPGESWAYGWSSDIVGFIVEKVSGQSLEQYFQENIFKPLDIKASFYLTPDIKEKLVDLSYRRNGNLEASAKQAEQVLIERDPTKVRLHLGGVGLYASLQGYLNLLRHLLQIKAGNAKNSILSPKAVQSLFKGALTESGVNNLSMLASALDPNAPADPIQWSSGLAICTTDWPGRRRQGSAFWGGWANLNYFVDPTTGVAAVFATQLVPPFDSHILKYFAELERTLYSGLIDGK</sequence>
<dbReference type="PANTHER" id="PTHR43283:SF3">
    <property type="entry name" value="BETA-LACTAMASE FAMILY PROTEIN (AFU_ORTHOLOGUE AFUA_5G07500)"/>
    <property type="match status" value="1"/>
</dbReference>
<dbReference type="SUPFAM" id="SSF56601">
    <property type="entry name" value="beta-lactamase/transpeptidase-like"/>
    <property type="match status" value="1"/>
</dbReference>
<dbReference type="Pfam" id="PF00144">
    <property type="entry name" value="Beta-lactamase"/>
    <property type="match status" value="1"/>
</dbReference>
<dbReference type="PANTHER" id="PTHR43283">
    <property type="entry name" value="BETA-LACTAMASE-RELATED"/>
    <property type="match status" value="1"/>
</dbReference>
<comment type="caution">
    <text evidence="2">The sequence shown here is derived from an EMBL/GenBank/DDBJ whole genome shotgun (WGS) entry which is preliminary data.</text>
</comment>
<feature type="domain" description="Beta-lactamase-related" evidence="1">
    <location>
        <begin position="12"/>
        <end position="382"/>
    </location>
</feature>
<dbReference type="AlphaFoldDB" id="A0A409X5W5"/>